<dbReference type="GO" id="GO:0016874">
    <property type="term" value="F:ligase activity"/>
    <property type="evidence" value="ECO:0007669"/>
    <property type="project" value="UniProtKB-KW"/>
</dbReference>
<name>A0A1M5GYS6_9FLAO</name>
<dbReference type="RefSeq" id="WP_073368778.1">
    <property type="nucleotide sequence ID" value="NZ_FQWB01000002.1"/>
</dbReference>
<gene>
    <name evidence="1" type="ORF">SAMN05443549_1022</name>
</gene>
<dbReference type="Gene3D" id="3.90.1140.10">
    <property type="entry name" value="Cyclic phosphodiesterase"/>
    <property type="match status" value="1"/>
</dbReference>
<sequence length="177" mass="20624">MTRPIPLFSLVIFPNSEQSTLIKSYKQILKNHIGWFGSANAAAHITVINFENEVSLQLHLDRIREFCKTAIPQKVTLNAWNSFGERTFFITPDQTSQEYLDNLIVDLHQYLGFKIKNAHAHLSIARGLDAKKMKTAYELFRDTPINLQFNCDSFYLRRFNEQTKQYSDIMEKIDFGK</sequence>
<dbReference type="InterPro" id="IPR009097">
    <property type="entry name" value="Cyclic_Pdiesterase"/>
</dbReference>
<evidence type="ECO:0000313" key="1">
    <source>
        <dbReference type="EMBL" id="SHG08893.1"/>
    </source>
</evidence>
<dbReference type="AlphaFoldDB" id="A0A1M5GYS6"/>
<keyword evidence="1" id="KW-0436">Ligase</keyword>
<reference evidence="2" key="1">
    <citation type="submission" date="2016-11" db="EMBL/GenBank/DDBJ databases">
        <authorList>
            <person name="Varghese N."/>
            <person name="Submissions S."/>
        </authorList>
    </citation>
    <scope>NUCLEOTIDE SEQUENCE [LARGE SCALE GENOMIC DNA]</scope>
    <source>
        <strain evidence="2">DSM 19978</strain>
    </source>
</reference>
<protein>
    <submittedName>
        <fullName evidence="1">2'-5' RNA ligase superfamily protein</fullName>
    </submittedName>
</protein>
<dbReference type="STRING" id="468056.SAMN05443549_1022"/>
<accession>A0A1M5GYS6</accession>
<dbReference type="EMBL" id="FQWB01000002">
    <property type="protein sequence ID" value="SHG08893.1"/>
    <property type="molecule type" value="Genomic_DNA"/>
</dbReference>
<keyword evidence="2" id="KW-1185">Reference proteome</keyword>
<organism evidence="1 2">
    <name type="scientific">Flavobacterium fluvii</name>
    <dbReference type="NCBI Taxonomy" id="468056"/>
    <lineage>
        <taxon>Bacteria</taxon>
        <taxon>Pseudomonadati</taxon>
        <taxon>Bacteroidota</taxon>
        <taxon>Flavobacteriia</taxon>
        <taxon>Flavobacteriales</taxon>
        <taxon>Flavobacteriaceae</taxon>
        <taxon>Flavobacterium</taxon>
    </lineage>
</organism>
<dbReference type="Proteomes" id="UP000184516">
    <property type="component" value="Unassembled WGS sequence"/>
</dbReference>
<evidence type="ECO:0000313" key="2">
    <source>
        <dbReference type="Proteomes" id="UP000184516"/>
    </source>
</evidence>
<dbReference type="OrthoDB" id="980044at2"/>
<dbReference type="Pfam" id="PF13563">
    <property type="entry name" value="2_5_RNA_ligase2"/>
    <property type="match status" value="1"/>
</dbReference>
<proteinExistence type="predicted"/>
<dbReference type="SUPFAM" id="SSF55144">
    <property type="entry name" value="LigT-like"/>
    <property type="match status" value="1"/>
</dbReference>